<dbReference type="InterPro" id="IPR035992">
    <property type="entry name" value="Ricin_B-like_lectins"/>
</dbReference>
<feature type="domain" description="C-type lectin" evidence="14">
    <location>
        <begin position="658"/>
        <end position="799"/>
    </location>
</feature>
<dbReference type="SUPFAM" id="SSF57440">
    <property type="entry name" value="Kringle-like"/>
    <property type="match status" value="1"/>
</dbReference>
<evidence type="ECO:0000256" key="13">
    <source>
        <dbReference type="SAM" id="SignalP"/>
    </source>
</evidence>
<keyword evidence="6 12" id="KW-1133">Transmembrane helix</keyword>
<evidence type="ECO:0000256" key="6">
    <source>
        <dbReference type="ARBA" id="ARBA00022989"/>
    </source>
</evidence>
<dbReference type="STRING" id="28743.ENSCVAP00000012366"/>
<dbReference type="GeneID" id="107082546"/>
<keyword evidence="3 12" id="KW-0812">Transmembrane</keyword>
<dbReference type="SMART" id="SM00034">
    <property type="entry name" value="CLECT"/>
    <property type="match status" value="10"/>
</dbReference>
<dbReference type="PROSITE" id="PS50041">
    <property type="entry name" value="C_TYPE_LECTIN_2"/>
    <property type="match status" value="9"/>
</dbReference>
<feature type="domain" description="C-type lectin" evidence="14">
    <location>
        <begin position="1251"/>
        <end position="1357"/>
    </location>
</feature>
<feature type="domain" description="C-type lectin" evidence="14">
    <location>
        <begin position="225"/>
        <end position="342"/>
    </location>
</feature>
<evidence type="ECO:0000256" key="7">
    <source>
        <dbReference type="ARBA" id="ARBA00023136"/>
    </source>
</evidence>
<dbReference type="SMART" id="SM00059">
    <property type="entry name" value="FN2"/>
    <property type="match status" value="1"/>
</dbReference>
<evidence type="ECO:0000313" key="16">
    <source>
        <dbReference type="Ensembl" id="ENSCVAP00000012366.1"/>
    </source>
</evidence>
<feature type="disulfide bond" evidence="11">
    <location>
        <begin position="183"/>
        <end position="210"/>
    </location>
</feature>
<dbReference type="InterPro" id="IPR050111">
    <property type="entry name" value="C-type_lectin/snaclec_domain"/>
</dbReference>
<dbReference type="KEGG" id="cvg:107082546"/>
<protein>
    <submittedName>
        <fullName evidence="16">Lymphocyte antigen 75</fullName>
    </submittedName>
</protein>
<dbReference type="PANTHER" id="PTHR22803">
    <property type="entry name" value="MANNOSE, PHOSPHOLIPASE, LECTIN RECEPTOR RELATED"/>
    <property type="match status" value="1"/>
</dbReference>
<keyword evidence="7 12" id="KW-0472">Membrane</keyword>
<dbReference type="SUPFAM" id="SSF50370">
    <property type="entry name" value="Ricin B-like lectins"/>
    <property type="match status" value="1"/>
</dbReference>
<dbReference type="InterPro" id="IPR001304">
    <property type="entry name" value="C-type_lectin-like"/>
</dbReference>
<evidence type="ECO:0000256" key="4">
    <source>
        <dbReference type="ARBA" id="ARBA00022729"/>
    </source>
</evidence>
<dbReference type="PROSITE" id="PS50231">
    <property type="entry name" value="RICIN_B_LECTIN"/>
    <property type="match status" value="1"/>
</dbReference>
<dbReference type="Pfam" id="PF00059">
    <property type="entry name" value="Lectin_C"/>
    <property type="match status" value="10"/>
</dbReference>
<dbReference type="InterPro" id="IPR016187">
    <property type="entry name" value="CTDL_fold"/>
</dbReference>
<feature type="disulfide bond" evidence="11">
    <location>
        <begin position="169"/>
        <end position="195"/>
    </location>
</feature>
<comment type="subcellular location">
    <subcellularLocation>
        <location evidence="1">Membrane</location>
        <topology evidence="1">Single-pass membrane protein</topology>
    </subcellularLocation>
</comment>
<dbReference type="OMA" id="YHEIYTK"/>
<dbReference type="CDD" id="cd00037">
    <property type="entry name" value="CLECT"/>
    <property type="match status" value="10"/>
</dbReference>
<evidence type="ECO:0000256" key="11">
    <source>
        <dbReference type="PROSITE-ProRule" id="PRU00479"/>
    </source>
</evidence>
<dbReference type="InterPro" id="IPR016186">
    <property type="entry name" value="C-type_lectin-like/link_sf"/>
</dbReference>
<dbReference type="FunFam" id="3.10.100.10:FF:000047">
    <property type="entry name" value="lymphocyte antigen 75"/>
    <property type="match status" value="1"/>
</dbReference>
<feature type="domain" description="C-type lectin" evidence="14">
    <location>
        <begin position="1397"/>
        <end position="1504"/>
    </location>
</feature>
<dbReference type="Pfam" id="PF00040">
    <property type="entry name" value="fn2"/>
    <property type="match status" value="1"/>
</dbReference>
<evidence type="ECO:0000256" key="9">
    <source>
        <dbReference type="ARBA" id="ARBA00023170"/>
    </source>
</evidence>
<feature type="domain" description="C-type lectin" evidence="14">
    <location>
        <begin position="962"/>
        <end position="1085"/>
    </location>
</feature>
<keyword evidence="4 13" id="KW-0732">Signal</keyword>
<keyword evidence="10" id="KW-0325">Glycoprotein</keyword>
<dbReference type="CTD" id="4065"/>
<dbReference type="InterPro" id="IPR000562">
    <property type="entry name" value="FN_type2_dom"/>
</dbReference>
<evidence type="ECO:0000259" key="14">
    <source>
        <dbReference type="PROSITE" id="PS50041"/>
    </source>
</evidence>
<evidence type="ECO:0000256" key="2">
    <source>
        <dbReference type="ARBA" id="ARBA00022583"/>
    </source>
</evidence>
<evidence type="ECO:0000256" key="8">
    <source>
        <dbReference type="ARBA" id="ARBA00023157"/>
    </source>
</evidence>
<keyword evidence="5" id="KW-0677">Repeat</keyword>
<keyword evidence="9" id="KW-0675">Receptor</keyword>
<feature type="domain" description="C-type lectin" evidence="14">
    <location>
        <begin position="370"/>
        <end position="493"/>
    </location>
</feature>
<feature type="signal peptide" evidence="13">
    <location>
        <begin position="1"/>
        <end position="25"/>
    </location>
</feature>
<dbReference type="Gene3D" id="2.80.10.50">
    <property type="match status" value="1"/>
</dbReference>
<reference evidence="16" key="2">
    <citation type="submission" date="2025-09" db="UniProtKB">
        <authorList>
            <consortium name="Ensembl"/>
        </authorList>
    </citation>
    <scope>IDENTIFICATION</scope>
</reference>
<name>A0A3Q2D1N4_CYPVA</name>
<dbReference type="PROSITE" id="PS51092">
    <property type="entry name" value="FN2_2"/>
    <property type="match status" value="1"/>
</dbReference>
<evidence type="ECO:0000259" key="15">
    <source>
        <dbReference type="PROSITE" id="PS51092"/>
    </source>
</evidence>
<dbReference type="InterPro" id="IPR000772">
    <property type="entry name" value="Ricin_B_lectin"/>
</dbReference>
<evidence type="ECO:0000256" key="10">
    <source>
        <dbReference type="ARBA" id="ARBA00023180"/>
    </source>
</evidence>
<evidence type="ECO:0000256" key="12">
    <source>
        <dbReference type="SAM" id="Phobius"/>
    </source>
</evidence>
<dbReference type="RefSeq" id="XP_015226780.1">
    <property type="nucleotide sequence ID" value="XM_015371294.1"/>
</dbReference>
<feature type="domain" description="C-type lectin" evidence="14">
    <location>
        <begin position="1110"/>
        <end position="1214"/>
    </location>
</feature>
<keyword evidence="17" id="KW-1185">Reference proteome</keyword>
<dbReference type="Gene3D" id="3.10.100.10">
    <property type="entry name" value="Mannose-Binding Protein A, subunit A"/>
    <property type="match status" value="10"/>
</dbReference>
<feature type="domain" description="C-type lectin" evidence="14">
    <location>
        <begin position="1547"/>
        <end position="1659"/>
    </location>
</feature>
<dbReference type="GO" id="GO:0006897">
    <property type="term" value="P:endocytosis"/>
    <property type="evidence" value="ECO:0007669"/>
    <property type="project" value="UniProtKB-KW"/>
</dbReference>
<dbReference type="SMART" id="SM00458">
    <property type="entry name" value="RICIN"/>
    <property type="match status" value="1"/>
</dbReference>
<evidence type="ECO:0000256" key="5">
    <source>
        <dbReference type="ARBA" id="ARBA00022737"/>
    </source>
</evidence>
<feature type="transmembrane region" description="Helical" evidence="12">
    <location>
        <begin position="1679"/>
        <end position="1700"/>
    </location>
</feature>
<evidence type="ECO:0000256" key="3">
    <source>
        <dbReference type="ARBA" id="ARBA00022692"/>
    </source>
</evidence>
<evidence type="ECO:0000313" key="17">
    <source>
        <dbReference type="Proteomes" id="UP000265020"/>
    </source>
</evidence>
<dbReference type="InterPro" id="IPR013806">
    <property type="entry name" value="Kringle-like"/>
</dbReference>
<dbReference type="GeneTree" id="ENSGT01050000244842"/>
<feature type="domain" description="Fibronectin type-II" evidence="15">
    <location>
        <begin position="164"/>
        <end position="212"/>
    </location>
</feature>
<dbReference type="InterPro" id="IPR036943">
    <property type="entry name" value="FN_type2_sf"/>
</dbReference>
<dbReference type="Pfam" id="PF24562">
    <property type="entry name" value="CysR_MRC2_N"/>
    <property type="match status" value="1"/>
</dbReference>
<dbReference type="Ensembl" id="ENSCVAT00000030295.1">
    <property type="protein sequence ID" value="ENSCVAP00000012366.1"/>
    <property type="gene ID" value="ENSCVAG00000014769.1"/>
</dbReference>
<accession>A0A3Q2D1N4</accession>
<dbReference type="FunFam" id="3.10.100.10:FF:000036">
    <property type="entry name" value="Lymphocyte antigen 75"/>
    <property type="match status" value="1"/>
</dbReference>
<dbReference type="CDD" id="cd00062">
    <property type="entry name" value="FN2"/>
    <property type="match status" value="1"/>
</dbReference>
<dbReference type="SUPFAM" id="SSF56436">
    <property type="entry name" value="C-type lectin-like"/>
    <property type="match status" value="10"/>
</dbReference>
<dbReference type="Proteomes" id="UP000265020">
    <property type="component" value="Unassembled WGS sequence"/>
</dbReference>
<evidence type="ECO:0000256" key="1">
    <source>
        <dbReference type="ARBA" id="ARBA00004167"/>
    </source>
</evidence>
<feature type="domain" description="C-type lectin" evidence="14">
    <location>
        <begin position="513"/>
        <end position="620"/>
    </location>
</feature>
<reference evidence="16" key="1">
    <citation type="submission" date="2025-08" db="UniProtKB">
        <authorList>
            <consortium name="Ensembl"/>
        </authorList>
    </citation>
    <scope>IDENTIFICATION</scope>
</reference>
<dbReference type="Gene3D" id="2.10.10.10">
    <property type="entry name" value="Fibronectin, type II, collagen-binding"/>
    <property type="match status" value="1"/>
</dbReference>
<keyword evidence="2" id="KW-0254">Endocytosis</keyword>
<proteinExistence type="predicted"/>
<keyword evidence="8 11" id="KW-1015">Disulfide bond</keyword>
<dbReference type="OrthoDB" id="6153550at2759"/>
<feature type="chain" id="PRO_5018647939" evidence="13">
    <location>
        <begin position="26"/>
        <end position="1730"/>
    </location>
</feature>
<sequence length="1730" mass="195897">MTVSALKLCLCLLTLLGTSVHPAACASVLNYDEDAFTIEHSTTGKCIKTEPNREFSLASCNSTNSSQLWKWGSGDRLFHMGTSLCLALNVTSKMLSLVDCGAGLPLSWRCLGGSVFTVYQMGLTVSKDKVVVRRDSNETWVRGGSQNNICHVPYRVVHTTRGNSAGAPCEFPFKYNNVWHHGCIADAEVAGLSWCATSSDYDHENKWGNCLLPEEGCQTLFTGPPGGPCYEFVSGATVTWHEALHSCRSQGAELLSVSENDLNSTAFLEGLLQMPERMWIGLHQLDTSQGWQWSDGSPLYVLQWEERMPFTSFLIESDCGVLNSKQKYESESCNKRLPYICKKTVNASLPASTDPFVYKETVCEEGWLPWNGWCYKLINDINEQKNFVEAGEYCKTTEGGAQLASFHSFDNIEMISTYFPTDGTFAGAWIGLIGNGINSTIFKWTNQEPVDFTYWDLNQPVPYDSGPICVFYSDKTHGWRVGDCSKKASFMCQKKGELNESESQPGCNYTAGWRRHGNSCYLVKTEQVPFKDHCNGTIRNRFEQAFINRLLAEQISKDPQYFWIGLQDIKNTGEYQWMNPNESPGVVPYTNWGWFQPERDGGCVVISTAKPLGKWEVKNCTLFKAGTICRIDLKPPPPPEPEPNPNATCANGWMSGPESKYCYKVFNGERIGRKRSWEEARRFCLALGANLPSFTNLKEMTALHGILRNSISDDRYFWVGLNRRNPSDPSWEWSDGRPVSFDVLHHEFHQDDAYNRDCTAFKSMKRTFSHLLLFFHDINTTPFFATPFHCDARLEWVCQIPRGIEPKNPEWYNPDGHHETSVFMDGAEFWFVTKPKLTFDEAELYCNVNGSKLASPTSLSAASTILQKMEEVAESRDQHWWVDMKNQGRLFPQTYTQMYFYRSYFLGRCTYITPQSPFPAHDQSCQQKNPFVCEKYNVTSVEKDPGKPGTEGYPCGNESFAFRNKCYLLMNASSVTFKHANEDCKSLRGSLVTISDQVEQDFINTLLPKLAPMERIWIGLKTKQSYSEWVDNSPLTYINFNPLLLGMHRVVKLNRFDPESAVICAFLINNPSSDMLGSWDYAPCSHSQSLGLCQHYAKTAEVPVISEKPFQIKNYTFLLVVQNITWFEALEYCKSKDMYPASIADAFIQSHLSVKVHRAGTPMWIGLFSEDAGLHYRWTDHSHTVFSRWFPDPTSGGCVYLDTDGFWKATECEENLGGAICYKPHNEVIPTPEQAAAKCPHSINGPNWVPSGKNCYTFQLAPTRWDAFRMGKVEDTCKKLHANASLLTIRNELENRFIANQLKPYENLVQFVWLAMFNKDNQTMWYDGTNVQYSNWTKGRPNLNSTFMAGLTTSGSWILLKDRSLHESFRQRSIVVCKLDNEPKKDYKLSTKDLRAYKTLSHEVVPKQLTWYQALEECSRLGGHLASVHDKDHMEHLKLIAKTDGFPLWVGLSNQDVIGSAYEWSDGTKFQNILKLTESKTYFSSNQTNCVIINPSGDWVKTSCVSLQDGAICYTTNITTPYQRAKLTTLETNHCPQSNGSSKWVQHQDHCYLFDGSFYNFSVYNIEQAKSICQKLDANLLTIKSKEENDFLNQHLTENPLITSRVWLDVRLDFLGNLVSWQDSSTPSYNNLKATGGRSGSACIVMMAGDDGDWKPASCYSTKSRVVCKTAAKSAGSPVALGFFIIVILALILAVGFYIYKKKRSLLSTTVRYERTFNDTDTTSIITDPE</sequence>
<organism evidence="16 17">
    <name type="scientific">Cyprinodon variegatus</name>
    <name type="common">Sheepshead minnow</name>
    <dbReference type="NCBI Taxonomy" id="28743"/>
    <lineage>
        <taxon>Eukaryota</taxon>
        <taxon>Metazoa</taxon>
        <taxon>Chordata</taxon>
        <taxon>Craniata</taxon>
        <taxon>Vertebrata</taxon>
        <taxon>Euteleostomi</taxon>
        <taxon>Actinopterygii</taxon>
        <taxon>Neopterygii</taxon>
        <taxon>Teleostei</taxon>
        <taxon>Neoteleostei</taxon>
        <taxon>Acanthomorphata</taxon>
        <taxon>Ovalentaria</taxon>
        <taxon>Atherinomorphae</taxon>
        <taxon>Cyprinodontiformes</taxon>
        <taxon>Cyprinodontidae</taxon>
        <taxon>Cyprinodon</taxon>
    </lineage>
</organism>
<dbReference type="GO" id="GO:0016020">
    <property type="term" value="C:membrane"/>
    <property type="evidence" value="ECO:0007669"/>
    <property type="project" value="UniProtKB-SubCell"/>
</dbReference>